<evidence type="ECO:0000259" key="1">
    <source>
        <dbReference type="PROSITE" id="PS51194"/>
    </source>
</evidence>
<dbReference type="PROSITE" id="PS51194">
    <property type="entry name" value="HELICASE_CTER"/>
    <property type="match status" value="1"/>
</dbReference>
<dbReference type="Proteomes" id="UP001500212">
    <property type="component" value="Unassembled WGS sequence"/>
</dbReference>
<reference evidence="3" key="1">
    <citation type="journal article" date="2019" name="Int. J. Syst. Evol. Microbiol.">
        <title>The Global Catalogue of Microorganisms (GCM) 10K type strain sequencing project: providing services to taxonomists for standard genome sequencing and annotation.</title>
        <authorList>
            <consortium name="The Broad Institute Genomics Platform"/>
            <consortium name="The Broad Institute Genome Sequencing Center for Infectious Disease"/>
            <person name="Wu L."/>
            <person name="Ma J."/>
        </authorList>
    </citation>
    <scope>NUCLEOTIDE SEQUENCE [LARGE SCALE GENOMIC DNA]</scope>
    <source>
        <strain evidence="3">JCM 17938</strain>
    </source>
</reference>
<dbReference type="SMART" id="SM00490">
    <property type="entry name" value="HELICc"/>
    <property type="match status" value="1"/>
</dbReference>
<name>A0ABP8TYA2_9ACTN</name>
<dbReference type="Gene3D" id="3.40.50.300">
    <property type="entry name" value="P-loop containing nucleotide triphosphate hydrolases"/>
    <property type="match status" value="2"/>
</dbReference>
<comment type="caution">
    <text evidence="2">The sequence shown here is derived from an EMBL/GenBank/DDBJ whole genome shotgun (WGS) entry which is preliminary data.</text>
</comment>
<gene>
    <name evidence="2" type="ORF">GCM10023195_73800</name>
</gene>
<evidence type="ECO:0000313" key="2">
    <source>
        <dbReference type="EMBL" id="GAA4616588.1"/>
    </source>
</evidence>
<dbReference type="EMBL" id="BAABHJ010000034">
    <property type="protein sequence ID" value="GAA4616588.1"/>
    <property type="molecule type" value="Genomic_DNA"/>
</dbReference>
<dbReference type="Pfam" id="PF00271">
    <property type="entry name" value="Helicase_C"/>
    <property type="match status" value="1"/>
</dbReference>
<evidence type="ECO:0000313" key="3">
    <source>
        <dbReference type="Proteomes" id="UP001500212"/>
    </source>
</evidence>
<dbReference type="InterPro" id="IPR027417">
    <property type="entry name" value="P-loop_NTPase"/>
</dbReference>
<accession>A0ABP8TYA2</accession>
<protein>
    <recommendedName>
        <fullName evidence="1">Helicase C-terminal domain-containing protein</fullName>
    </recommendedName>
</protein>
<dbReference type="SUPFAM" id="SSF52540">
    <property type="entry name" value="P-loop containing nucleoside triphosphate hydrolases"/>
    <property type="match status" value="1"/>
</dbReference>
<proteinExistence type="predicted"/>
<keyword evidence="3" id="KW-1185">Reference proteome</keyword>
<dbReference type="RefSeq" id="WP_345364886.1">
    <property type="nucleotide sequence ID" value="NZ_BAABHJ010000034.1"/>
</dbReference>
<dbReference type="CDD" id="cd18785">
    <property type="entry name" value="SF2_C"/>
    <property type="match status" value="1"/>
</dbReference>
<dbReference type="InterPro" id="IPR001650">
    <property type="entry name" value="Helicase_C-like"/>
</dbReference>
<feature type="domain" description="Helicase C-terminal" evidence="1">
    <location>
        <begin position="834"/>
        <end position="1016"/>
    </location>
</feature>
<organism evidence="2 3">
    <name type="scientific">Actinoallomurus liliacearum</name>
    <dbReference type="NCBI Taxonomy" id="1080073"/>
    <lineage>
        <taxon>Bacteria</taxon>
        <taxon>Bacillati</taxon>
        <taxon>Actinomycetota</taxon>
        <taxon>Actinomycetes</taxon>
        <taxon>Streptosporangiales</taxon>
        <taxon>Thermomonosporaceae</taxon>
        <taxon>Actinoallomurus</taxon>
    </lineage>
</organism>
<sequence length="1150" mass="127783">MKRTFHDSRERVHEELARELVGPAPERSGRPLDLSRPVQFASWEEARGVWHDAATGQEILTETVPSRRFGVGILFPAGTEAEERVEAPGLDVTGVTTPGLDDTDVENKQAKIVNQGEAEQDDDLDLRLANLRLPSTLGLSVCGSVPADSQVVVSAEIGRYRPFPVVIADSERQWWVRTPVTIRAVFPAERLAVPGNERRQVWPHPRSAIENGDGLEVEINAFSRVVNGDHLITITLTNRSSGSKDEASLFQAGFEITAEDGAAFLPYPENHGRRELSEEEQSIALLYRRHQTFALGHGCAADWEREPLDSVQRIKAVCLPSFEAPSVTPDIVLPGGERLSVSMQALAEPALQGEASSQIERLISGYETWIADRRKNSLELPQEHRAAAERHLRDCDRALERMRRGWKLIREDSEAALAFRLANEAMLIQQARSAVKVRETTVDASGSVQVAGAMPKGEVPEGRGNWRPFQIAFLLAVVESVAVPGSDDRETVELIFFPTGGGKTEAYLAVAAFAMFLRRLRDPSDTGTEVIMRYTLRLLTAQQFSRAASLICAMEVIRSGRTDLGGKPYSIGVWLGGSTTPNTRDQAVKSWDQLVTKPNTAPNDFLLLRCPWCAAKMGPTDGQKQSGSQGRRGRRVPRVVPGYRKLRDRVTLHCPDERCPFHKALPTLVVDDDIYEAPPSMIIGTVDKFATMAWQPCSRALFGLDESGEQQVSPPGLIIQDEFHLISGPLGSMVGLYESVIETLCTDDRTPEPVKPKIVSSTATIRRYQEQVAAVYARNDVALFPPPGLEASDSFFSVWARDNDGQLLPGRRYVGVHAPALGSMQSVQVRVAAAMLQAPAILAEEQRDPWWTSLWFFNSLRELGNSLSLLQADIPDYLVGLRRRDGLERNRFPRSIMELTSRRRNDEIPRAIDELSVVYGAGNVVDICLASNIIEVGVDIDRLSLMAIVGQPKTTAQYIQVSGRVGRRWDERPGLVISLYGAAKPRDRSHYERFRTYHERLYSQVEPTSVTPFALPVMKRALHAALISYVRLVGGDGLLPWPFPEQLTSEAAKILLDRAYKVDFNERKAAERTVNERLDEWEQWEPSEWRADARAGDPRNGLMRFAGEPAPGQQTGTSWEVPASMRNVDAECKAAITRSYNRSDDYQGDS</sequence>